<dbReference type="PANTHER" id="PTHR43791:SF49">
    <property type="entry name" value="TRANSPORTER, PUTATIVE (AFU_ORTHOLOGUE AFUA_4G04250)-RELATED"/>
    <property type="match status" value="1"/>
</dbReference>
<gene>
    <name evidence="8" type="ORF">K469DRAFT_724741</name>
</gene>
<dbReference type="Pfam" id="PF07690">
    <property type="entry name" value="MFS_1"/>
    <property type="match status" value="1"/>
</dbReference>
<feature type="transmembrane region" description="Helical" evidence="6">
    <location>
        <begin position="223"/>
        <end position="245"/>
    </location>
</feature>
<sequence length="492" mass="53922">MSSLEELSRSASMLDNQIQAIGHKSDESLETLYQPNASNVTETDKASKALIWRQDKRIMPLCAVIYLLCYLDRSNIGNARTLNGNVKHDLLSVTGMTTYQYTIALMAFLVAYSIFEVPSNYFLKKTSPSTWIAFLMFAWGSLTIGLGGAQNFAGVTAVRFLLGIFEAGLFPGLIYYLTFWYKTSERGTRIAFFFASATLAGAFGGALAYAIGHMDTVGGHPAWRWLFILEGIPSVVAAFFVYFLMPDYPETAKWLSAEEKALAQERLRLEGSHSSSAGITWESAKETLTEWRLYAHYLMFFCVSPPFSSLSLFSPTITAGLGFKDLDAQLFTVPPYAAAYICMLFTSWLADKYNARGLVAGTSALVGAVGYMTSALLPPTSFHERFGCLIIAACGTFSCVAPLIGWLTGNLHSTGAAGLAIAINASVGAPGQIMGVWIYKADEKARGYPTGHWTNAAMLFLLAIGCLSLTMYYRQLNVKLLKMGGQQRLFVY</sequence>
<evidence type="ECO:0000313" key="9">
    <source>
        <dbReference type="Proteomes" id="UP000800200"/>
    </source>
</evidence>
<accession>A0A6A6EC68</accession>
<dbReference type="PANTHER" id="PTHR43791">
    <property type="entry name" value="PERMEASE-RELATED"/>
    <property type="match status" value="1"/>
</dbReference>
<dbReference type="FunFam" id="1.20.1250.20:FF:000057">
    <property type="entry name" value="MFS general substrate transporter"/>
    <property type="match status" value="1"/>
</dbReference>
<dbReference type="GO" id="GO:0022857">
    <property type="term" value="F:transmembrane transporter activity"/>
    <property type="evidence" value="ECO:0007669"/>
    <property type="project" value="InterPro"/>
</dbReference>
<keyword evidence="9" id="KW-1185">Reference proteome</keyword>
<evidence type="ECO:0000256" key="2">
    <source>
        <dbReference type="ARBA" id="ARBA00022448"/>
    </source>
</evidence>
<feature type="domain" description="Major facilitator superfamily (MFS) profile" evidence="7">
    <location>
        <begin position="58"/>
        <end position="477"/>
    </location>
</feature>
<feature type="transmembrane region" description="Helical" evidence="6">
    <location>
        <begin position="389"/>
        <end position="407"/>
    </location>
</feature>
<dbReference type="GO" id="GO:0016020">
    <property type="term" value="C:membrane"/>
    <property type="evidence" value="ECO:0007669"/>
    <property type="project" value="UniProtKB-SubCell"/>
</dbReference>
<feature type="transmembrane region" description="Helical" evidence="6">
    <location>
        <begin position="129"/>
        <end position="148"/>
    </location>
</feature>
<feature type="transmembrane region" description="Helical" evidence="6">
    <location>
        <begin position="293"/>
        <end position="313"/>
    </location>
</feature>
<protein>
    <submittedName>
        <fullName evidence="8">MFS transporter</fullName>
    </submittedName>
</protein>
<feature type="transmembrane region" description="Helical" evidence="6">
    <location>
        <begin position="451"/>
        <end position="473"/>
    </location>
</feature>
<feature type="transmembrane region" description="Helical" evidence="6">
    <location>
        <begin position="96"/>
        <end position="117"/>
    </location>
</feature>
<organism evidence="8 9">
    <name type="scientific">Zopfia rhizophila CBS 207.26</name>
    <dbReference type="NCBI Taxonomy" id="1314779"/>
    <lineage>
        <taxon>Eukaryota</taxon>
        <taxon>Fungi</taxon>
        <taxon>Dikarya</taxon>
        <taxon>Ascomycota</taxon>
        <taxon>Pezizomycotina</taxon>
        <taxon>Dothideomycetes</taxon>
        <taxon>Dothideomycetes incertae sedis</taxon>
        <taxon>Zopfiaceae</taxon>
        <taxon>Zopfia</taxon>
    </lineage>
</organism>
<dbReference type="EMBL" id="ML994624">
    <property type="protein sequence ID" value="KAF2188159.1"/>
    <property type="molecule type" value="Genomic_DNA"/>
</dbReference>
<evidence type="ECO:0000256" key="4">
    <source>
        <dbReference type="ARBA" id="ARBA00022989"/>
    </source>
</evidence>
<feature type="transmembrane region" description="Helical" evidence="6">
    <location>
        <begin position="357"/>
        <end position="377"/>
    </location>
</feature>
<evidence type="ECO:0000256" key="5">
    <source>
        <dbReference type="ARBA" id="ARBA00023136"/>
    </source>
</evidence>
<evidence type="ECO:0000313" key="8">
    <source>
        <dbReference type="EMBL" id="KAF2188159.1"/>
    </source>
</evidence>
<feature type="transmembrane region" description="Helical" evidence="6">
    <location>
        <begin position="333"/>
        <end position="350"/>
    </location>
</feature>
<name>A0A6A6EC68_9PEZI</name>
<dbReference type="AlphaFoldDB" id="A0A6A6EC68"/>
<feature type="transmembrane region" description="Helical" evidence="6">
    <location>
        <begin position="160"/>
        <end position="178"/>
    </location>
</feature>
<dbReference type="SUPFAM" id="SSF103473">
    <property type="entry name" value="MFS general substrate transporter"/>
    <property type="match status" value="1"/>
</dbReference>
<feature type="transmembrane region" description="Helical" evidence="6">
    <location>
        <begin position="190"/>
        <end position="211"/>
    </location>
</feature>
<keyword evidence="2" id="KW-0813">Transport</keyword>
<dbReference type="OrthoDB" id="3639251at2759"/>
<evidence type="ECO:0000256" key="6">
    <source>
        <dbReference type="SAM" id="Phobius"/>
    </source>
</evidence>
<keyword evidence="3 6" id="KW-0812">Transmembrane</keyword>
<dbReference type="InterPro" id="IPR020846">
    <property type="entry name" value="MFS_dom"/>
</dbReference>
<dbReference type="PROSITE" id="PS50850">
    <property type="entry name" value="MFS"/>
    <property type="match status" value="1"/>
</dbReference>
<comment type="subcellular location">
    <subcellularLocation>
        <location evidence="1">Membrane</location>
        <topology evidence="1">Multi-pass membrane protein</topology>
    </subcellularLocation>
</comment>
<evidence type="ECO:0000256" key="1">
    <source>
        <dbReference type="ARBA" id="ARBA00004141"/>
    </source>
</evidence>
<keyword evidence="4 6" id="KW-1133">Transmembrane helix</keyword>
<evidence type="ECO:0000256" key="3">
    <source>
        <dbReference type="ARBA" id="ARBA00022692"/>
    </source>
</evidence>
<dbReference type="InterPro" id="IPR036259">
    <property type="entry name" value="MFS_trans_sf"/>
</dbReference>
<dbReference type="FunFam" id="1.20.1250.20:FF:000013">
    <property type="entry name" value="MFS general substrate transporter"/>
    <property type="match status" value="1"/>
</dbReference>
<dbReference type="Gene3D" id="1.20.1250.20">
    <property type="entry name" value="MFS general substrate transporter like domains"/>
    <property type="match status" value="2"/>
</dbReference>
<reference evidence="8" key="1">
    <citation type="journal article" date="2020" name="Stud. Mycol.">
        <title>101 Dothideomycetes genomes: a test case for predicting lifestyles and emergence of pathogens.</title>
        <authorList>
            <person name="Haridas S."/>
            <person name="Albert R."/>
            <person name="Binder M."/>
            <person name="Bloem J."/>
            <person name="Labutti K."/>
            <person name="Salamov A."/>
            <person name="Andreopoulos B."/>
            <person name="Baker S."/>
            <person name="Barry K."/>
            <person name="Bills G."/>
            <person name="Bluhm B."/>
            <person name="Cannon C."/>
            <person name="Castanera R."/>
            <person name="Culley D."/>
            <person name="Daum C."/>
            <person name="Ezra D."/>
            <person name="Gonzalez J."/>
            <person name="Henrissat B."/>
            <person name="Kuo A."/>
            <person name="Liang C."/>
            <person name="Lipzen A."/>
            <person name="Lutzoni F."/>
            <person name="Magnuson J."/>
            <person name="Mondo S."/>
            <person name="Nolan M."/>
            <person name="Ohm R."/>
            <person name="Pangilinan J."/>
            <person name="Park H.-J."/>
            <person name="Ramirez L."/>
            <person name="Alfaro M."/>
            <person name="Sun H."/>
            <person name="Tritt A."/>
            <person name="Yoshinaga Y."/>
            <person name="Zwiers L.-H."/>
            <person name="Turgeon B."/>
            <person name="Goodwin S."/>
            <person name="Spatafora J."/>
            <person name="Crous P."/>
            <person name="Grigoriev I."/>
        </authorList>
    </citation>
    <scope>NUCLEOTIDE SEQUENCE</scope>
    <source>
        <strain evidence="8">CBS 207.26</strain>
    </source>
</reference>
<feature type="transmembrane region" description="Helical" evidence="6">
    <location>
        <begin position="419"/>
        <end position="439"/>
    </location>
</feature>
<keyword evidence="5 6" id="KW-0472">Membrane</keyword>
<evidence type="ECO:0000259" key="7">
    <source>
        <dbReference type="PROSITE" id="PS50850"/>
    </source>
</evidence>
<dbReference type="InterPro" id="IPR011701">
    <property type="entry name" value="MFS"/>
</dbReference>
<dbReference type="Proteomes" id="UP000800200">
    <property type="component" value="Unassembled WGS sequence"/>
</dbReference>
<proteinExistence type="predicted"/>